<evidence type="ECO:0000313" key="2">
    <source>
        <dbReference type="Proteomes" id="UP000033865"/>
    </source>
</evidence>
<protein>
    <recommendedName>
        <fullName evidence="3">Caib/baif family protein</fullName>
    </recommendedName>
</protein>
<evidence type="ECO:0000313" key="1">
    <source>
        <dbReference type="EMBL" id="KKW36513.1"/>
    </source>
</evidence>
<sequence length="579" mass="66825">MNKTPNYDAKVRNLLDTVKSGEERTCSRTGEKWTVTEREIDWCRKFNVPVSSMSPLARWKTLGGHLFGYEWWWNKHAETGTPILTYVHPASGVNVLPDAEWLEKDFRSHARDFDMSQSFADQLLALRKEIPAKAFFNVKDPKNSIALISDGDVNSYFMIACKAKNSFYSSDLFEGELCTEIYAGKHITSSVNVVHAERIHNSRYIRESYDCSNSAFLFDCRNCEYCFGATNKRNKKYVWFNEQLTEDEYKVRMKDVDLGKRSEWQKWERKFLELMERDGAWPENFSEKIANCTGEYLTNCTNCEYCFMGWNGSKDNEHCFYLFASEGNYFVVGSFYPTRSYQCSSTSESDGCKFCVNVLRCQKLEYALNCQNCEDCFGCVGLNRQKFCIFNKQYMEEEYWKKLDEIKCAMLERGEYGDVLSGAFSTSHFLETGAQESLGVVEADAEPLGFKMFDRESAGAIGELGDVSELTNSSEVPDSIDDLDVDAWAGKPMFDEATGRKFAFLKPELNYYKQHRVAPPTKHFMRRVDELYWAANDFHLVDAACHKCSKSIQVAPNRTYKNRRHLCRSCYLAFLEKNG</sequence>
<evidence type="ECO:0008006" key="3">
    <source>
        <dbReference type="Google" id="ProtNLM"/>
    </source>
</evidence>
<comment type="caution">
    <text evidence="1">The sequence shown here is derived from an EMBL/GenBank/DDBJ whole genome shotgun (WGS) entry which is preliminary data.</text>
</comment>
<name>A0A0G1XZA1_9BACT</name>
<dbReference type="Proteomes" id="UP000033865">
    <property type="component" value="Unassembled WGS sequence"/>
</dbReference>
<dbReference type="AlphaFoldDB" id="A0A0G1XZA1"/>
<gene>
    <name evidence="1" type="ORF">UY82_C0022G0005</name>
</gene>
<dbReference type="EMBL" id="LCRN01000022">
    <property type="protein sequence ID" value="KKW36513.1"/>
    <property type="molecule type" value="Genomic_DNA"/>
</dbReference>
<accession>A0A0G1XZA1</accession>
<organism evidence="1 2">
    <name type="scientific">Candidatus Uhrbacteria bacterium GW2011_GWC2_53_7</name>
    <dbReference type="NCBI Taxonomy" id="1618986"/>
    <lineage>
        <taxon>Bacteria</taxon>
        <taxon>Candidatus Uhriibacteriota</taxon>
    </lineage>
</organism>
<reference evidence="1 2" key="1">
    <citation type="journal article" date="2015" name="Nature">
        <title>rRNA introns, odd ribosomes, and small enigmatic genomes across a large radiation of phyla.</title>
        <authorList>
            <person name="Brown C.T."/>
            <person name="Hug L.A."/>
            <person name="Thomas B.C."/>
            <person name="Sharon I."/>
            <person name="Castelle C.J."/>
            <person name="Singh A."/>
            <person name="Wilkins M.J."/>
            <person name="Williams K.H."/>
            <person name="Banfield J.F."/>
        </authorList>
    </citation>
    <scope>NUCLEOTIDE SEQUENCE [LARGE SCALE GENOMIC DNA]</scope>
</reference>
<proteinExistence type="predicted"/>